<evidence type="ECO:0000313" key="2">
    <source>
        <dbReference type="Proteomes" id="UP001358586"/>
    </source>
</evidence>
<name>A0ABR0N4T5_GOSAR</name>
<dbReference type="EMBL" id="JARKNE010000011">
    <property type="protein sequence ID" value="KAK5785596.1"/>
    <property type="molecule type" value="Genomic_DNA"/>
</dbReference>
<gene>
    <name evidence="1" type="ORF">PVK06_040197</name>
</gene>
<keyword evidence="2" id="KW-1185">Reference proteome</keyword>
<sequence>MAKELATKPIELPLRTITRTRAKKFKEAIASYLDRIWGETITGHIDHSWTSSIVFTPAESASQIHWTALEEIKAFGAELKTKLLITLLQVPIRGDQWTKAHSH</sequence>
<evidence type="ECO:0000313" key="1">
    <source>
        <dbReference type="EMBL" id="KAK5785596.1"/>
    </source>
</evidence>
<comment type="caution">
    <text evidence="1">The sequence shown here is derived from an EMBL/GenBank/DDBJ whole genome shotgun (WGS) entry which is preliminary data.</text>
</comment>
<proteinExistence type="predicted"/>
<evidence type="ECO:0008006" key="3">
    <source>
        <dbReference type="Google" id="ProtNLM"/>
    </source>
</evidence>
<reference evidence="1 2" key="1">
    <citation type="submission" date="2023-03" db="EMBL/GenBank/DDBJ databases">
        <title>WGS of Gossypium arboreum.</title>
        <authorList>
            <person name="Yu D."/>
        </authorList>
    </citation>
    <scope>NUCLEOTIDE SEQUENCE [LARGE SCALE GENOMIC DNA]</scope>
    <source>
        <tissue evidence="1">Leaf</tissue>
    </source>
</reference>
<dbReference type="Proteomes" id="UP001358586">
    <property type="component" value="Chromosome 11"/>
</dbReference>
<organism evidence="1 2">
    <name type="scientific">Gossypium arboreum</name>
    <name type="common">Tree cotton</name>
    <name type="synonym">Gossypium nanking</name>
    <dbReference type="NCBI Taxonomy" id="29729"/>
    <lineage>
        <taxon>Eukaryota</taxon>
        <taxon>Viridiplantae</taxon>
        <taxon>Streptophyta</taxon>
        <taxon>Embryophyta</taxon>
        <taxon>Tracheophyta</taxon>
        <taxon>Spermatophyta</taxon>
        <taxon>Magnoliopsida</taxon>
        <taxon>eudicotyledons</taxon>
        <taxon>Gunneridae</taxon>
        <taxon>Pentapetalae</taxon>
        <taxon>rosids</taxon>
        <taxon>malvids</taxon>
        <taxon>Malvales</taxon>
        <taxon>Malvaceae</taxon>
        <taxon>Malvoideae</taxon>
        <taxon>Gossypium</taxon>
    </lineage>
</organism>
<protein>
    <recommendedName>
        <fullName evidence="3">DUF721 domain-containing protein</fullName>
    </recommendedName>
</protein>
<accession>A0ABR0N4T5</accession>